<dbReference type="HOGENOM" id="CLU_070327_1_1_0"/>
<protein>
    <submittedName>
        <fullName evidence="3">Phosphoesterase PA-phosphatase related</fullName>
    </submittedName>
</protein>
<sequence>MNRKHALLFDLVIPLALLMGLTLMFWMSDLDLALQRQFFVPGKGWIYADLPLCRTLYDHGTLPALLLSIVCLLAFIGSFWKRQLLPYRKAFLFFVLVMLIGPGLVVNTIFKEHWGRPRPRAVIQFGGEQSFLTVWQKGESGKGSSFPSGHASMGFFLLSPYFLLRHRFKKWAGIFLGLGLGFGLLMGLVRMMQGGHFASDVLWAGGMVYLCAVGLYYALRLDRVTFERT</sequence>
<feature type="transmembrane region" description="Helical" evidence="1">
    <location>
        <begin position="145"/>
        <end position="164"/>
    </location>
</feature>
<proteinExistence type="predicted"/>
<evidence type="ECO:0000313" key="4">
    <source>
        <dbReference type="Proteomes" id="UP000030661"/>
    </source>
</evidence>
<organism evidence="3">
    <name type="scientific">Vecturithrix granuli</name>
    <dbReference type="NCBI Taxonomy" id="1499967"/>
    <lineage>
        <taxon>Bacteria</taxon>
        <taxon>Candidatus Moduliflexota</taxon>
        <taxon>Candidatus Vecturitrichia</taxon>
        <taxon>Candidatus Vecturitrichales</taxon>
        <taxon>Candidatus Vecturitrichaceae</taxon>
        <taxon>Candidatus Vecturithrix</taxon>
    </lineage>
</organism>
<dbReference type="Gene3D" id="1.20.144.10">
    <property type="entry name" value="Phosphatidic acid phosphatase type 2/haloperoxidase"/>
    <property type="match status" value="1"/>
</dbReference>
<feature type="transmembrane region" description="Helical" evidence="1">
    <location>
        <begin position="201"/>
        <end position="219"/>
    </location>
</feature>
<feature type="domain" description="Phosphatidic acid phosphatase type 2/haloperoxidase" evidence="2">
    <location>
        <begin position="91"/>
        <end position="216"/>
    </location>
</feature>
<evidence type="ECO:0000313" key="3">
    <source>
        <dbReference type="EMBL" id="GAK60648.1"/>
    </source>
</evidence>
<dbReference type="SUPFAM" id="SSF48317">
    <property type="entry name" value="Acid phosphatase/Vanadium-dependent haloperoxidase"/>
    <property type="match status" value="1"/>
</dbReference>
<dbReference type="STRING" id="1499967.U27_00545"/>
<feature type="transmembrane region" description="Helical" evidence="1">
    <location>
        <begin position="91"/>
        <end position="110"/>
    </location>
</feature>
<feature type="transmembrane region" description="Helical" evidence="1">
    <location>
        <begin position="60"/>
        <end position="79"/>
    </location>
</feature>
<gene>
    <name evidence="3" type="ORF">U27_00545</name>
</gene>
<dbReference type="CDD" id="cd03396">
    <property type="entry name" value="PAP2_like_6"/>
    <property type="match status" value="1"/>
</dbReference>
<dbReference type="SMART" id="SM00014">
    <property type="entry name" value="acidPPc"/>
    <property type="match status" value="1"/>
</dbReference>
<reference evidence="3" key="1">
    <citation type="journal article" date="2015" name="PeerJ">
        <title>First genomic representation of candidate bacterial phylum KSB3 points to enhanced environmental sensing as a trigger of wastewater bulking.</title>
        <authorList>
            <person name="Sekiguchi Y."/>
            <person name="Ohashi A."/>
            <person name="Parks D.H."/>
            <person name="Yamauchi T."/>
            <person name="Tyson G.W."/>
            <person name="Hugenholtz P."/>
        </authorList>
    </citation>
    <scope>NUCLEOTIDE SEQUENCE [LARGE SCALE GENOMIC DNA]</scope>
</reference>
<evidence type="ECO:0000256" key="1">
    <source>
        <dbReference type="SAM" id="Phobius"/>
    </source>
</evidence>
<accession>A0A081C7U3</accession>
<evidence type="ECO:0000259" key="2">
    <source>
        <dbReference type="SMART" id="SM00014"/>
    </source>
</evidence>
<feature type="transmembrane region" description="Helical" evidence="1">
    <location>
        <begin position="7"/>
        <end position="27"/>
    </location>
</feature>
<dbReference type="InterPro" id="IPR000326">
    <property type="entry name" value="PAP2/HPO"/>
</dbReference>
<dbReference type="Pfam" id="PF01569">
    <property type="entry name" value="PAP2"/>
    <property type="match status" value="1"/>
</dbReference>
<keyword evidence="1" id="KW-0472">Membrane</keyword>
<keyword evidence="1" id="KW-1133">Transmembrane helix</keyword>
<name>A0A081C7U3_VECG1</name>
<dbReference type="AlphaFoldDB" id="A0A081C7U3"/>
<dbReference type="Proteomes" id="UP000030661">
    <property type="component" value="Unassembled WGS sequence"/>
</dbReference>
<dbReference type="EMBL" id="DF820474">
    <property type="protein sequence ID" value="GAK60648.1"/>
    <property type="molecule type" value="Genomic_DNA"/>
</dbReference>
<keyword evidence="4" id="KW-1185">Reference proteome</keyword>
<keyword evidence="1" id="KW-0812">Transmembrane</keyword>
<dbReference type="InterPro" id="IPR036938">
    <property type="entry name" value="PAP2/HPO_sf"/>
</dbReference>
<feature type="transmembrane region" description="Helical" evidence="1">
    <location>
        <begin position="171"/>
        <end position="189"/>
    </location>
</feature>
<dbReference type="eggNOG" id="COG3907">
    <property type="taxonomic scope" value="Bacteria"/>
</dbReference>